<evidence type="ECO:0000313" key="2">
    <source>
        <dbReference type="Proteomes" id="UP000828390"/>
    </source>
</evidence>
<protein>
    <submittedName>
        <fullName evidence="1">Uncharacterized protein</fullName>
    </submittedName>
</protein>
<sequence length="116" mass="12954">MLLSTDDVRDSSGDTAVSIPSTTAVTSMLYWNHIFVLHPVELSLTWKFQSKELDKPANLSIVVSRQQNGGKGLKVIAEYSIWKNCRALPSVYNMPVFTSLLIEKKHNVLCLGPLYS</sequence>
<reference evidence="1" key="2">
    <citation type="submission" date="2020-11" db="EMBL/GenBank/DDBJ databases">
        <authorList>
            <person name="McCartney M.A."/>
            <person name="Auch B."/>
            <person name="Kono T."/>
            <person name="Mallez S."/>
            <person name="Becker A."/>
            <person name="Gohl D.M."/>
            <person name="Silverstein K.A.T."/>
            <person name="Koren S."/>
            <person name="Bechman K.B."/>
            <person name="Herman A."/>
            <person name="Abrahante J.E."/>
            <person name="Garbe J."/>
        </authorList>
    </citation>
    <scope>NUCLEOTIDE SEQUENCE</scope>
    <source>
        <strain evidence="1">Duluth1</strain>
        <tissue evidence="1">Whole animal</tissue>
    </source>
</reference>
<dbReference type="EMBL" id="JAIWYP010000004">
    <property type="protein sequence ID" value="KAH3842818.1"/>
    <property type="molecule type" value="Genomic_DNA"/>
</dbReference>
<gene>
    <name evidence="1" type="ORF">DPMN_116322</name>
</gene>
<keyword evidence="2" id="KW-1185">Reference proteome</keyword>
<reference evidence="1" key="1">
    <citation type="journal article" date="2019" name="bioRxiv">
        <title>The Genome of the Zebra Mussel, Dreissena polymorpha: A Resource for Invasive Species Research.</title>
        <authorList>
            <person name="McCartney M.A."/>
            <person name="Auch B."/>
            <person name="Kono T."/>
            <person name="Mallez S."/>
            <person name="Zhang Y."/>
            <person name="Obille A."/>
            <person name="Becker A."/>
            <person name="Abrahante J.E."/>
            <person name="Garbe J."/>
            <person name="Badalamenti J.P."/>
            <person name="Herman A."/>
            <person name="Mangelson H."/>
            <person name="Liachko I."/>
            <person name="Sullivan S."/>
            <person name="Sone E.D."/>
            <person name="Koren S."/>
            <person name="Silverstein K.A.T."/>
            <person name="Beckman K.B."/>
            <person name="Gohl D.M."/>
        </authorList>
    </citation>
    <scope>NUCLEOTIDE SEQUENCE</scope>
    <source>
        <strain evidence="1">Duluth1</strain>
        <tissue evidence="1">Whole animal</tissue>
    </source>
</reference>
<name>A0A9D4QTU8_DREPO</name>
<organism evidence="1 2">
    <name type="scientific">Dreissena polymorpha</name>
    <name type="common">Zebra mussel</name>
    <name type="synonym">Mytilus polymorpha</name>
    <dbReference type="NCBI Taxonomy" id="45954"/>
    <lineage>
        <taxon>Eukaryota</taxon>
        <taxon>Metazoa</taxon>
        <taxon>Spiralia</taxon>
        <taxon>Lophotrochozoa</taxon>
        <taxon>Mollusca</taxon>
        <taxon>Bivalvia</taxon>
        <taxon>Autobranchia</taxon>
        <taxon>Heteroconchia</taxon>
        <taxon>Euheterodonta</taxon>
        <taxon>Imparidentia</taxon>
        <taxon>Neoheterodontei</taxon>
        <taxon>Myida</taxon>
        <taxon>Dreissenoidea</taxon>
        <taxon>Dreissenidae</taxon>
        <taxon>Dreissena</taxon>
    </lineage>
</organism>
<dbReference type="Proteomes" id="UP000828390">
    <property type="component" value="Unassembled WGS sequence"/>
</dbReference>
<dbReference type="AlphaFoldDB" id="A0A9D4QTU8"/>
<comment type="caution">
    <text evidence="1">The sequence shown here is derived from an EMBL/GenBank/DDBJ whole genome shotgun (WGS) entry which is preliminary data.</text>
</comment>
<accession>A0A9D4QTU8</accession>
<proteinExistence type="predicted"/>
<evidence type="ECO:0000313" key="1">
    <source>
        <dbReference type="EMBL" id="KAH3842818.1"/>
    </source>
</evidence>